<dbReference type="AlphaFoldDB" id="A0A645G2W3"/>
<name>A0A645G2W3_9ZZZZ</name>
<gene>
    <name evidence="2" type="ORF">SDC9_165813</name>
</gene>
<evidence type="ECO:0000313" key="2">
    <source>
        <dbReference type="EMBL" id="MPN18453.1"/>
    </source>
</evidence>
<accession>A0A645G2W3</accession>
<keyword evidence="1" id="KW-0812">Transmembrane</keyword>
<organism evidence="2">
    <name type="scientific">bioreactor metagenome</name>
    <dbReference type="NCBI Taxonomy" id="1076179"/>
    <lineage>
        <taxon>unclassified sequences</taxon>
        <taxon>metagenomes</taxon>
        <taxon>ecological metagenomes</taxon>
    </lineage>
</organism>
<protein>
    <submittedName>
        <fullName evidence="2">Uncharacterized protein</fullName>
    </submittedName>
</protein>
<evidence type="ECO:0000256" key="1">
    <source>
        <dbReference type="SAM" id="Phobius"/>
    </source>
</evidence>
<dbReference type="EMBL" id="VSSQ01065784">
    <property type="protein sequence ID" value="MPN18453.1"/>
    <property type="molecule type" value="Genomic_DNA"/>
</dbReference>
<proteinExistence type="predicted"/>
<comment type="caution">
    <text evidence="2">The sequence shown here is derived from an EMBL/GenBank/DDBJ whole genome shotgun (WGS) entry which is preliminary data.</text>
</comment>
<keyword evidence="1" id="KW-0472">Membrane</keyword>
<keyword evidence="1" id="KW-1133">Transmembrane helix</keyword>
<sequence>MLLDEAVKLLDDDGFINALCKIADKLYRQGIDHAELQNRVPVAADFLDVLVARPGGDYANAFVASGFDPVTGRAFGVLDKSRRARLDDRVALYRVAGDHYVFCAVFGVGFRFGRPALAEFDHALSVGYARAHLEDYGGVERFGESVGENRKILGFLRVGGLKHRQLRRLGVMAGILLVLRAMHSRVVGYAYDHTAVYAGVGECEQRVGRDVEPDVLHAAEAALSGKRRAAGGFHGNLFVRSPLGIYLIIFCVEFGYFGAWGAGIA</sequence>
<feature type="transmembrane region" description="Helical" evidence="1">
    <location>
        <begin position="243"/>
        <end position="264"/>
    </location>
</feature>
<reference evidence="2" key="1">
    <citation type="submission" date="2019-08" db="EMBL/GenBank/DDBJ databases">
        <authorList>
            <person name="Kucharzyk K."/>
            <person name="Murdoch R.W."/>
            <person name="Higgins S."/>
            <person name="Loffler F."/>
        </authorList>
    </citation>
    <scope>NUCLEOTIDE SEQUENCE</scope>
</reference>